<evidence type="ECO:0000256" key="8">
    <source>
        <dbReference type="RuleBase" id="RU361166"/>
    </source>
</evidence>
<evidence type="ECO:0000256" key="1">
    <source>
        <dbReference type="ARBA" id="ARBA00007072"/>
    </source>
</evidence>
<dbReference type="PANTHER" id="PTHR22298">
    <property type="entry name" value="ENDO-1,4-BETA-GLUCANASE"/>
    <property type="match status" value="1"/>
</dbReference>
<evidence type="ECO:0000256" key="5">
    <source>
        <dbReference type="ARBA" id="ARBA00023326"/>
    </source>
</evidence>
<dbReference type="PROSITE" id="PS00698">
    <property type="entry name" value="GH9_3"/>
    <property type="match status" value="1"/>
</dbReference>
<name>A0ABY5KX38_9CELL</name>
<dbReference type="InterPro" id="IPR001701">
    <property type="entry name" value="Glyco_hydro_9"/>
</dbReference>
<dbReference type="SUPFAM" id="SSF48208">
    <property type="entry name" value="Six-hairpin glycosidases"/>
    <property type="match status" value="1"/>
</dbReference>
<keyword evidence="2 6" id="KW-0378">Hydrolase</keyword>
<dbReference type="EC" id="3.2.1.4" evidence="8"/>
<organism evidence="12 13">
    <name type="scientific">Cellulomonas chengniuliangii</name>
    <dbReference type="NCBI Taxonomy" id="2968084"/>
    <lineage>
        <taxon>Bacteria</taxon>
        <taxon>Bacillati</taxon>
        <taxon>Actinomycetota</taxon>
        <taxon>Actinomycetes</taxon>
        <taxon>Micrococcales</taxon>
        <taxon>Cellulomonadaceae</taxon>
        <taxon>Cellulomonas</taxon>
    </lineage>
</organism>
<gene>
    <name evidence="12" type="ORF">NP064_10495</name>
</gene>
<evidence type="ECO:0000313" key="12">
    <source>
        <dbReference type="EMBL" id="UUI74244.1"/>
    </source>
</evidence>
<evidence type="ECO:0000259" key="10">
    <source>
        <dbReference type="Pfam" id="PF00759"/>
    </source>
</evidence>
<dbReference type="Gene3D" id="1.50.10.10">
    <property type="match status" value="1"/>
</dbReference>
<feature type="active site" evidence="7">
    <location>
        <position position="553"/>
    </location>
</feature>
<dbReference type="Proteomes" id="UP001316189">
    <property type="component" value="Chromosome"/>
</dbReference>
<keyword evidence="8" id="KW-0136">Cellulose degradation</keyword>
<feature type="active site" evidence="6">
    <location>
        <position position="505"/>
    </location>
</feature>
<feature type="domain" description="Glycoside hydrolase family 9" evidence="10">
    <location>
        <begin position="104"/>
        <end position="574"/>
    </location>
</feature>
<dbReference type="SUPFAM" id="SSF81296">
    <property type="entry name" value="E set domains"/>
    <property type="match status" value="1"/>
</dbReference>
<dbReference type="Pfam" id="PF00759">
    <property type="entry name" value="Glyco_hydro_9"/>
    <property type="match status" value="1"/>
</dbReference>
<evidence type="ECO:0000256" key="2">
    <source>
        <dbReference type="ARBA" id="ARBA00022801"/>
    </source>
</evidence>
<evidence type="ECO:0000259" key="11">
    <source>
        <dbReference type="Pfam" id="PF02927"/>
    </source>
</evidence>
<dbReference type="CDD" id="cd02850">
    <property type="entry name" value="E_set_Cellulase_N"/>
    <property type="match status" value="1"/>
</dbReference>
<feature type="domain" description="Cellulase Ig-like" evidence="11">
    <location>
        <begin position="13"/>
        <end position="92"/>
    </location>
</feature>
<dbReference type="InterPro" id="IPR012341">
    <property type="entry name" value="6hp_glycosidase-like_sf"/>
</dbReference>
<proteinExistence type="inferred from homology"/>
<evidence type="ECO:0000256" key="6">
    <source>
        <dbReference type="PROSITE-ProRule" id="PRU10059"/>
    </source>
</evidence>
<sequence length="586" mass="61664">MTAAAAAGSSTSAPRVRANQLGWLPGVPAHATLVTDAVGPLPWSLMLDGREVARGLTTPRGHDASAGLDVHTIDVGPIDLEGDGFAIAADGAVSDPFAVRADLYAGLARDALRFFHLQRSGVEIGPEVAGEAYARPAGHVAGSPHGGDADVPCLPAGHAVTGDGVDLYEGWTGSHRLDVTGGWYDAGDHGKYVVNGGISVAQLLGACEWVGGTVPLPDGMERALRDEARWELEWLLRMRVPSGAQYAGLAHHKVSDERWTPIPTLPHEDPQPRYLHRPSTAATLNLVAAAAQGARVFATEDPEFAATLLEAAQASYAAALRHPDLLAPNTNVLANAGSGPYDDTDLRDEWYWAAVELYLATGDERRLEELRASDCHVGGPVDVFADIDWQRVGGLARLHLALVPSRLPEADAVRASATAAADAILATQAGQPFGHPYAPHDGRYDWGSNGLLLNQLTVLGAAWSLTGESRYRDGLAEGMDYVLGRNALGVSYVTGHGARSVHNQHSRWYAHQADPRLPHPPRGALSGGPNSATPDPVSAAAVGGLPAQQCFIDDIGAWGVNEITVNWNAPLVQVAALLAGAVRPAR</sequence>
<keyword evidence="4 6" id="KW-0326">Glycosidase</keyword>
<comment type="similarity">
    <text evidence="1 6 8">Belongs to the glycosyl hydrolase 9 (cellulase E) family.</text>
</comment>
<protein>
    <recommendedName>
        <fullName evidence="8">Endoglucanase</fullName>
        <ecNumber evidence="8">3.2.1.4</ecNumber>
    </recommendedName>
</protein>
<dbReference type="InterPro" id="IPR018221">
    <property type="entry name" value="Glyco_hydro_9_His_AS"/>
</dbReference>
<dbReference type="InterPro" id="IPR013783">
    <property type="entry name" value="Ig-like_fold"/>
</dbReference>
<dbReference type="InterPro" id="IPR033126">
    <property type="entry name" value="Glyco_hydro_9_Asp/Glu_AS"/>
</dbReference>
<accession>A0ABY5KX38</accession>
<evidence type="ECO:0000256" key="9">
    <source>
        <dbReference type="SAM" id="MobiDB-lite"/>
    </source>
</evidence>
<dbReference type="InterPro" id="IPR004197">
    <property type="entry name" value="Cellulase_Ig-like"/>
</dbReference>
<dbReference type="Gene3D" id="2.60.40.10">
    <property type="entry name" value="Immunoglobulins"/>
    <property type="match status" value="1"/>
</dbReference>
<reference evidence="12 13" key="1">
    <citation type="submission" date="2022-07" db="EMBL/GenBank/DDBJ databases">
        <title>Novel species in genus cellulomonas.</title>
        <authorList>
            <person name="Ye L."/>
        </authorList>
    </citation>
    <scope>NUCLEOTIDE SEQUENCE [LARGE SCALE GENOMIC DNA]</scope>
    <source>
        <strain evidence="13">zg-Y338</strain>
    </source>
</reference>
<keyword evidence="13" id="KW-1185">Reference proteome</keyword>
<evidence type="ECO:0000256" key="3">
    <source>
        <dbReference type="ARBA" id="ARBA00023277"/>
    </source>
</evidence>
<evidence type="ECO:0000256" key="7">
    <source>
        <dbReference type="PROSITE-ProRule" id="PRU10060"/>
    </source>
</evidence>
<feature type="region of interest" description="Disordered" evidence="9">
    <location>
        <begin position="513"/>
        <end position="537"/>
    </location>
</feature>
<dbReference type="RefSeq" id="WP_227569696.1">
    <property type="nucleotide sequence ID" value="NZ_CP101988.1"/>
</dbReference>
<dbReference type="EMBL" id="CP101988">
    <property type="protein sequence ID" value="UUI74244.1"/>
    <property type="molecule type" value="Genomic_DNA"/>
</dbReference>
<dbReference type="InterPro" id="IPR008928">
    <property type="entry name" value="6-hairpin_glycosidase_sf"/>
</dbReference>
<feature type="active site" evidence="7">
    <location>
        <position position="562"/>
    </location>
</feature>
<keyword evidence="5 6" id="KW-0624">Polysaccharide degradation</keyword>
<dbReference type="Pfam" id="PF02927">
    <property type="entry name" value="CelD_N"/>
    <property type="match status" value="1"/>
</dbReference>
<evidence type="ECO:0000313" key="13">
    <source>
        <dbReference type="Proteomes" id="UP001316189"/>
    </source>
</evidence>
<dbReference type="InterPro" id="IPR014756">
    <property type="entry name" value="Ig_E-set"/>
</dbReference>
<dbReference type="PROSITE" id="PS00592">
    <property type="entry name" value="GH9_2"/>
    <property type="match status" value="1"/>
</dbReference>
<keyword evidence="3 6" id="KW-0119">Carbohydrate metabolism</keyword>
<evidence type="ECO:0000256" key="4">
    <source>
        <dbReference type="ARBA" id="ARBA00023295"/>
    </source>
</evidence>
<comment type="catalytic activity">
    <reaction evidence="8">
        <text>Endohydrolysis of (1-&gt;4)-beta-D-glucosidic linkages in cellulose, lichenin and cereal beta-D-glucans.</text>
        <dbReference type="EC" id="3.2.1.4"/>
    </reaction>
</comment>
<dbReference type="GO" id="GO:0016787">
    <property type="term" value="F:hydrolase activity"/>
    <property type="evidence" value="ECO:0007669"/>
    <property type="project" value="UniProtKB-KW"/>
</dbReference>